<gene>
    <name evidence="3" type="ORF">P3H78_20450</name>
</gene>
<dbReference type="RefSeq" id="WP_276110513.1">
    <property type="nucleotide sequence ID" value="NZ_JARJBB010000010.1"/>
</dbReference>
<keyword evidence="3" id="KW-0238">DNA-binding</keyword>
<feature type="region of interest" description="Disordered" evidence="1">
    <location>
        <begin position="122"/>
        <end position="153"/>
    </location>
</feature>
<dbReference type="GO" id="GO:0003677">
    <property type="term" value="F:DNA binding"/>
    <property type="evidence" value="ECO:0007669"/>
    <property type="project" value="UniProtKB-KW"/>
</dbReference>
<sequence>MAVRVGAERFPWALVSMIVARIPDGPARAGLPKIKKYSCIRRGYGEKRDGYFRGAYRIGPLKYGTFGTIRRWDWGGGPTLKAAAKLAGVNTGTVSNVLSHAEVVEETRVHVTQAMSDLGYITAGPRRRRRPTGAAAPSDRASSIWRPRGHTKA</sequence>
<dbReference type="CDD" id="cd01392">
    <property type="entry name" value="HTH_LacI"/>
    <property type="match status" value="1"/>
</dbReference>
<feature type="domain" description="HTH lacI-type" evidence="2">
    <location>
        <begin position="78"/>
        <end position="131"/>
    </location>
</feature>
<evidence type="ECO:0000313" key="3">
    <source>
        <dbReference type="EMBL" id="MDF3300951.1"/>
    </source>
</evidence>
<accession>A0ABT6A9D2</accession>
<evidence type="ECO:0000313" key="4">
    <source>
        <dbReference type="Proteomes" id="UP001221150"/>
    </source>
</evidence>
<protein>
    <submittedName>
        <fullName evidence="3">LacI family DNA-binding transcriptional regulator</fullName>
    </submittedName>
</protein>
<keyword evidence="4" id="KW-1185">Reference proteome</keyword>
<dbReference type="InterPro" id="IPR000843">
    <property type="entry name" value="HTH_LacI"/>
</dbReference>
<organism evidence="3 4">
    <name type="scientific">Streptomyces tropicalis</name>
    <dbReference type="NCBI Taxonomy" id="3034234"/>
    <lineage>
        <taxon>Bacteria</taxon>
        <taxon>Bacillati</taxon>
        <taxon>Actinomycetota</taxon>
        <taxon>Actinomycetes</taxon>
        <taxon>Kitasatosporales</taxon>
        <taxon>Streptomycetaceae</taxon>
        <taxon>Streptomyces</taxon>
    </lineage>
</organism>
<name>A0ABT6A9D2_9ACTN</name>
<dbReference type="Gene3D" id="1.10.260.40">
    <property type="entry name" value="lambda repressor-like DNA-binding domains"/>
    <property type="match status" value="1"/>
</dbReference>
<evidence type="ECO:0000256" key="1">
    <source>
        <dbReference type="SAM" id="MobiDB-lite"/>
    </source>
</evidence>
<dbReference type="Pfam" id="PF00356">
    <property type="entry name" value="LacI"/>
    <property type="match status" value="1"/>
</dbReference>
<dbReference type="InterPro" id="IPR010982">
    <property type="entry name" value="Lambda_DNA-bd_dom_sf"/>
</dbReference>
<dbReference type="SUPFAM" id="SSF47413">
    <property type="entry name" value="lambda repressor-like DNA-binding domains"/>
    <property type="match status" value="1"/>
</dbReference>
<dbReference type="Proteomes" id="UP001221150">
    <property type="component" value="Unassembled WGS sequence"/>
</dbReference>
<evidence type="ECO:0000259" key="2">
    <source>
        <dbReference type="PROSITE" id="PS50932"/>
    </source>
</evidence>
<dbReference type="PROSITE" id="PS50932">
    <property type="entry name" value="HTH_LACI_2"/>
    <property type="match status" value="1"/>
</dbReference>
<proteinExistence type="predicted"/>
<dbReference type="SMART" id="SM00354">
    <property type="entry name" value="HTH_LACI"/>
    <property type="match status" value="1"/>
</dbReference>
<reference evidence="3 4" key="1">
    <citation type="submission" date="2023-03" db="EMBL/GenBank/DDBJ databases">
        <title>Draft genome sequence of Streptomyces sp. K1PA1 isolated from peat swamp forest in Thailand.</title>
        <authorList>
            <person name="Klaysubun C."/>
            <person name="Duangmal K."/>
        </authorList>
    </citation>
    <scope>NUCLEOTIDE SEQUENCE [LARGE SCALE GENOMIC DNA]</scope>
    <source>
        <strain evidence="3 4">K1PA1</strain>
    </source>
</reference>
<comment type="caution">
    <text evidence="3">The sequence shown here is derived from an EMBL/GenBank/DDBJ whole genome shotgun (WGS) entry which is preliminary data.</text>
</comment>
<dbReference type="EMBL" id="JARJBB010000010">
    <property type="protein sequence ID" value="MDF3300951.1"/>
    <property type="molecule type" value="Genomic_DNA"/>
</dbReference>